<evidence type="ECO:0000313" key="2">
    <source>
        <dbReference type="Proteomes" id="UP001597299"/>
    </source>
</evidence>
<evidence type="ECO:0000313" key="1">
    <source>
        <dbReference type="EMBL" id="MFD2139782.1"/>
    </source>
</evidence>
<evidence type="ECO:0008006" key="3">
    <source>
        <dbReference type="Google" id="ProtNLM"/>
    </source>
</evidence>
<comment type="caution">
    <text evidence="1">The sequence shown here is derived from an EMBL/GenBank/DDBJ whole genome shotgun (WGS) entry which is preliminary data.</text>
</comment>
<sequence length="217" mass="23427">MNLPNQSPHEHEATAAVGTEAAAPTLGPTLSPAELDLLMRHARAARGIIEYGCGHSTGEFVRAGAARILSVDSDPAWIARLRLVPALAEAEAEGRLAFIHVDLGPVKNWGKPKDKSLKGRWPAYAPAPWVQAPDFAPDLVFVDGRFRVASILAALLFGPPGVTVAVHDFWNRPEYHPVLRFAAVLERAETLAVLRAAPRLNRRALATALRPALADPR</sequence>
<organism evidence="1 2">
    <name type="scientific">Ancylobacter oerskovii</name>
    <dbReference type="NCBI Taxonomy" id="459519"/>
    <lineage>
        <taxon>Bacteria</taxon>
        <taxon>Pseudomonadati</taxon>
        <taxon>Pseudomonadota</taxon>
        <taxon>Alphaproteobacteria</taxon>
        <taxon>Hyphomicrobiales</taxon>
        <taxon>Xanthobacteraceae</taxon>
        <taxon>Ancylobacter</taxon>
    </lineage>
</organism>
<protein>
    <recommendedName>
        <fullName evidence="3">Class I SAM-dependent methyltransferase</fullName>
    </recommendedName>
</protein>
<dbReference type="InterPro" id="IPR029063">
    <property type="entry name" value="SAM-dependent_MTases_sf"/>
</dbReference>
<dbReference type="Gene3D" id="3.40.50.150">
    <property type="entry name" value="Vaccinia Virus protein VP39"/>
    <property type="match status" value="1"/>
</dbReference>
<dbReference type="EMBL" id="JBHUHD010000001">
    <property type="protein sequence ID" value="MFD2139782.1"/>
    <property type="molecule type" value="Genomic_DNA"/>
</dbReference>
<proteinExistence type="predicted"/>
<gene>
    <name evidence="1" type="ORF">ACFSNC_05185</name>
</gene>
<dbReference type="RefSeq" id="WP_213352424.1">
    <property type="nucleotide sequence ID" value="NZ_JAHBGB010000023.1"/>
</dbReference>
<reference evidence="2" key="1">
    <citation type="journal article" date="2019" name="Int. J. Syst. Evol. Microbiol.">
        <title>The Global Catalogue of Microorganisms (GCM) 10K type strain sequencing project: providing services to taxonomists for standard genome sequencing and annotation.</title>
        <authorList>
            <consortium name="The Broad Institute Genomics Platform"/>
            <consortium name="The Broad Institute Genome Sequencing Center for Infectious Disease"/>
            <person name="Wu L."/>
            <person name="Ma J."/>
        </authorList>
    </citation>
    <scope>NUCLEOTIDE SEQUENCE [LARGE SCALE GENOMIC DNA]</scope>
    <source>
        <strain evidence="2">CCM 7435</strain>
    </source>
</reference>
<accession>A0ABW4YUH6</accession>
<dbReference type="SUPFAM" id="SSF53335">
    <property type="entry name" value="S-adenosyl-L-methionine-dependent methyltransferases"/>
    <property type="match status" value="1"/>
</dbReference>
<dbReference type="Proteomes" id="UP001597299">
    <property type="component" value="Unassembled WGS sequence"/>
</dbReference>
<keyword evidence="2" id="KW-1185">Reference proteome</keyword>
<name>A0ABW4YUH6_9HYPH</name>